<evidence type="ECO:0000256" key="12">
    <source>
        <dbReference type="ARBA" id="ARBA00022878"/>
    </source>
</evidence>
<feature type="binding site" evidence="18">
    <location>
        <position position="253"/>
    </location>
    <ligand>
        <name>Mg(2+)</name>
        <dbReference type="ChEBI" id="CHEBI:18420"/>
    </ligand>
</feature>
<evidence type="ECO:0000259" key="19">
    <source>
        <dbReference type="Pfam" id="PF01557"/>
    </source>
</evidence>
<comment type="cofactor">
    <cofactor evidence="3 18">
        <name>Mg(2+)</name>
        <dbReference type="ChEBI" id="CHEBI:18420"/>
    </cofactor>
</comment>
<evidence type="ECO:0000256" key="9">
    <source>
        <dbReference type="ARBA" id="ARBA00022801"/>
    </source>
</evidence>
<dbReference type="Gene3D" id="2.30.30.230">
    <property type="entry name" value="Fumarylacetoacetase, N-terminal domain"/>
    <property type="match status" value="1"/>
</dbReference>
<dbReference type="Pfam" id="PF09298">
    <property type="entry name" value="FAA_hydrolase_N"/>
    <property type="match status" value="1"/>
</dbReference>
<keyword evidence="10 18" id="KW-0106">Calcium</keyword>
<evidence type="ECO:0000256" key="7">
    <source>
        <dbReference type="ARBA" id="ARBA00014741"/>
    </source>
</evidence>
<dbReference type="GO" id="GO:0006559">
    <property type="term" value="P:L-phenylalanine catabolic process"/>
    <property type="evidence" value="ECO:0007669"/>
    <property type="project" value="UniProtKB-KW"/>
</dbReference>
<dbReference type="InterPro" id="IPR015377">
    <property type="entry name" value="Fumarylacetoacetase_N"/>
</dbReference>
<evidence type="ECO:0000256" key="3">
    <source>
        <dbReference type="ARBA" id="ARBA00001946"/>
    </source>
</evidence>
<name>A0AA89C0J6_PINIB</name>
<dbReference type="SUPFAM" id="SSF56529">
    <property type="entry name" value="FAH"/>
    <property type="match status" value="3"/>
</dbReference>
<dbReference type="FunFam" id="2.30.30.230:FF:000001">
    <property type="entry name" value="Fumarylacetoacetase"/>
    <property type="match status" value="1"/>
</dbReference>
<evidence type="ECO:0000256" key="18">
    <source>
        <dbReference type="PIRSR" id="PIRSR605959-3"/>
    </source>
</evidence>
<proteinExistence type="inferred from homology"/>
<evidence type="ECO:0000256" key="14">
    <source>
        <dbReference type="ARBA" id="ARBA00030270"/>
    </source>
</evidence>
<keyword evidence="9" id="KW-0378">Hydrolase</keyword>
<dbReference type="EC" id="3.7.1.2" evidence="6"/>
<feature type="binding site" evidence="17">
    <location>
        <position position="142"/>
    </location>
    <ligand>
        <name>substrate</name>
    </ligand>
</feature>
<dbReference type="InterPro" id="IPR011234">
    <property type="entry name" value="Fumarylacetoacetase-like_C"/>
</dbReference>
<dbReference type="GO" id="GO:0006572">
    <property type="term" value="P:L-tyrosine catabolic process"/>
    <property type="evidence" value="ECO:0007669"/>
    <property type="project" value="UniProtKB-KW"/>
</dbReference>
<dbReference type="GO" id="GO:1902000">
    <property type="term" value="P:homogentisate catabolic process"/>
    <property type="evidence" value="ECO:0007669"/>
    <property type="project" value="TreeGrafter"/>
</dbReference>
<dbReference type="PANTHER" id="PTHR43069">
    <property type="entry name" value="FUMARYLACETOACETASE"/>
    <property type="match status" value="1"/>
</dbReference>
<comment type="pathway">
    <text evidence="4">Amino-acid degradation; L-phenylalanine degradation; acetoacetate and fumarate from L-phenylalanine: step 6/6.</text>
</comment>
<dbReference type="Gene3D" id="3.90.850.10">
    <property type="entry name" value="Fumarylacetoacetase-like, C-terminal domain"/>
    <property type="match status" value="4"/>
</dbReference>
<dbReference type="AlphaFoldDB" id="A0AA89C0J6"/>
<evidence type="ECO:0000313" key="21">
    <source>
        <dbReference type="EMBL" id="KAK3094683.1"/>
    </source>
</evidence>
<feature type="binding site" evidence="18">
    <location>
        <position position="199"/>
    </location>
    <ligand>
        <name>Ca(2+)</name>
        <dbReference type="ChEBI" id="CHEBI:29108"/>
    </ligand>
</feature>
<evidence type="ECO:0000256" key="16">
    <source>
        <dbReference type="PIRSR" id="PIRSR605959-1"/>
    </source>
</evidence>
<evidence type="ECO:0000256" key="4">
    <source>
        <dbReference type="ARBA" id="ARBA00004782"/>
    </source>
</evidence>
<comment type="caution">
    <text evidence="21">The sequence shown here is derived from an EMBL/GenBank/DDBJ whole genome shotgun (WGS) entry which is preliminary data.</text>
</comment>
<protein>
    <recommendedName>
        <fullName evidence="7">Fumarylacetoacetase</fullName>
        <ecNumber evidence="6">3.7.1.2</ecNumber>
    </recommendedName>
    <alternativeName>
        <fullName evidence="14">Beta-diketonase</fullName>
    </alternativeName>
    <alternativeName>
        <fullName evidence="15">Fumarylacetoacetate hydrolase</fullName>
    </alternativeName>
</protein>
<feature type="binding site" evidence="18">
    <location>
        <position position="201"/>
    </location>
    <ligand>
        <name>Ca(2+)</name>
        <dbReference type="ChEBI" id="CHEBI:29108"/>
    </ligand>
</feature>
<gene>
    <name evidence="21" type="ORF">FSP39_004876</name>
</gene>
<dbReference type="EMBL" id="VSWD01000008">
    <property type="protein sequence ID" value="KAK3094683.1"/>
    <property type="molecule type" value="Genomic_DNA"/>
</dbReference>
<evidence type="ECO:0000256" key="8">
    <source>
        <dbReference type="ARBA" id="ARBA00022723"/>
    </source>
</evidence>
<dbReference type="GO" id="GO:0046872">
    <property type="term" value="F:metal ion binding"/>
    <property type="evidence" value="ECO:0007669"/>
    <property type="project" value="UniProtKB-KW"/>
</dbReference>
<feature type="domain" description="Fumarylacetoacetase-like C-terminal" evidence="19">
    <location>
        <begin position="125"/>
        <end position="374"/>
    </location>
</feature>
<dbReference type="InterPro" id="IPR005959">
    <property type="entry name" value="Fumarylacetoacetase"/>
</dbReference>
<evidence type="ECO:0000256" key="15">
    <source>
        <dbReference type="ARBA" id="ARBA00031740"/>
    </source>
</evidence>
<dbReference type="InterPro" id="IPR036462">
    <property type="entry name" value="Fumarylacetoacetase_N_sf"/>
</dbReference>
<evidence type="ECO:0000313" key="22">
    <source>
        <dbReference type="Proteomes" id="UP001186944"/>
    </source>
</evidence>
<keyword evidence="8 18" id="KW-0479">Metal-binding</keyword>
<keyword evidence="22" id="KW-1185">Reference proteome</keyword>
<keyword evidence="12" id="KW-0828">Tyrosine catabolism</keyword>
<feature type="binding site" evidence="18">
    <location>
        <position position="257"/>
    </location>
    <ligand>
        <name>Mg(2+)</name>
        <dbReference type="ChEBI" id="CHEBI:18420"/>
    </ligand>
</feature>
<dbReference type="PANTHER" id="PTHR43069:SF2">
    <property type="entry name" value="FUMARYLACETOACETASE"/>
    <property type="match status" value="1"/>
</dbReference>
<feature type="binding site" evidence="17">
    <location>
        <position position="350"/>
    </location>
    <ligand>
        <name>substrate</name>
    </ligand>
</feature>
<dbReference type="GO" id="GO:0004334">
    <property type="term" value="F:fumarylacetoacetase activity"/>
    <property type="evidence" value="ECO:0007669"/>
    <property type="project" value="UniProtKB-EC"/>
</dbReference>
<dbReference type="Proteomes" id="UP001186944">
    <property type="component" value="Unassembled WGS sequence"/>
</dbReference>
<evidence type="ECO:0000256" key="11">
    <source>
        <dbReference type="ARBA" id="ARBA00022842"/>
    </source>
</evidence>
<comment type="cofactor">
    <cofactor evidence="2 18">
        <name>Ca(2+)</name>
        <dbReference type="ChEBI" id="CHEBI:29108"/>
    </cofactor>
</comment>
<sequence>MSFIEVNPDCHFPIENLPYGVFSTLDNHKHRIGVAIGDKILDLSVVKHLFSGPELHSNQHVFDEPTLNTFMGLGKAAWKEARSSLQHMLSVNESILRDNAQLRARAFVPQDKAIMHLPAQIGDYTDFYSSKNHAFNVGCMFRGPENALMPNWTHLPVGYHGRASSVVVSGTGIRRPYGQTRPDESKPPVFGPCKLFDFELEMAFLTGPGNKLGEPISIDKAEDHIFGMVLMNDWSARDIQKWEYVPLGPFLGKNLGTTISPWVVTMEALKPFTVPNTQQDPKPLPYLYHEDPYNFDIHLEVAINCDGLSKPATVTRSNFKFMYWTMKQQLTHHTITGCNINPGDLMASGTISGEVRLLTYHTVTVCNINPGDLMAPGTISGEVRLLITHHTITGCNINTGDLMASGTISGEVRLLITHHTITGCNINPGDLMASGTISGEVRLLITHHTVTGCNMNPGVLMASGTIRGETPDAYGSMLELCWKGTKTVDLGNGETRKFLKDDDEVIITGYCEKNGVRVGFGTCTGKVLPALELS</sequence>
<evidence type="ECO:0000256" key="5">
    <source>
        <dbReference type="ARBA" id="ARBA00010211"/>
    </source>
</evidence>
<evidence type="ECO:0000256" key="10">
    <source>
        <dbReference type="ARBA" id="ARBA00022837"/>
    </source>
</evidence>
<evidence type="ECO:0000256" key="13">
    <source>
        <dbReference type="ARBA" id="ARBA00023232"/>
    </source>
</evidence>
<feature type="binding site" evidence="17">
    <location>
        <position position="244"/>
    </location>
    <ligand>
        <name>substrate</name>
    </ligand>
</feature>
<dbReference type="Pfam" id="PF01557">
    <property type="entry name" value="FAA_hydrolase"/>
    <property type="match status" value="1"/>
</dbReference>
<feature type="active site" description="Proton acceptor" evidence="16">
    <location>
        <position position="133"/>
    </location>
</feature>
<feature type="domain" description="Fumarylacetoacetase N-terminal" evidence="20">
    <location>
        <begin position="15"/>
        <end position="118"/>
    </location>
</feature>
<dbReference type="SUPFAM" id="SSF63433">
    <property type="entry name" value="Fumarylacetoacetate hydrolase, FAH, N-terminal domain"/>
    <property type="match status" value="1"/>
</dbReference>
<evidence type="ECO:0000256" key="6">
    <source>
        <dbReference type="ARBA" id="ARBA00012094"/>
    </source>
</evidence>
<feature type="binding site" evidence="18">
    <location>
        <position position="126"/>
    </location>
    <ligand>
        <name>Ca(2+)</name>
        <dbReference type="ChEBI" id="CHEBI:29108"/>
    </ligand>
</feature>
<evidence type="ECO:0000256" key="17">
    <source>
        <dbReference type="PIRSR" id="PIRSR605959-2"/>
    </source>
</evidence>
<keyword evidence="13" id="KW-0585">Phenylalanine catabolism</keyword>
<evidence type="ECO:0000256" key="2">
    <source>
        <dbReference type="ARBA" id="ARBA00001913"/>
    </source>
</evidence>
<feature type="binding site" evidence="17">
    <location>
        <position position="240"/>
    </location>
    <ligand>
        <name>substrate</name>
    </ligand>
</feature>
<feature type="binding site" evidence="17">
    <location>
        <position position="128"/>
    </location>
    <ligand>
        <name>substrate</name>
    </ligand>
</feature>
<dbReference type="FunFam" id="3.90.850.10:FF:000004">
    <property type="entry name" value="Fumarylacetoacetase"/>
    <property type="match status" value="1"/>
</dbReference>
<reference evidence="21" key="1">
    <citation type="submission" date="2019-08" db="EMBL/GenBank/DDBJ databases">
        <title>The improved chromosome-level genome for the pearl oyster Pinctada fucata martensii using PacBio sequencing and Hi-C.</title>
        <authorList>
            <person name="Zheng Z."/>
        </authorList>
    </citation>
    <scope>NUCLEOTIDE SEQUENCE</scope>
    <source>
        <strain evidence="21">ZZ-2019</strain>
        <tissue evidence="21">Adductor muscle</tissue>
    </source>
</reference>
<feature type="binding site" evidence="18">
    <location>
        <position position="233"/>
    </location>
    <ligand>
        <name>Mg(2+)</name>
        <dbReference type="ChEBI" id="CHEBI:18420"/>
    </ligand>
</feature>
<comment type="similarity">
    <text evidence="5">Belongs to the FAH family.</text>
</comment>
<evidence type="ECO:0000256" key="1">
    <source>
        <dbReference type="ARBA" id="ARBA00000353"/>
    </source>
</evidence>
<dbReference type="NCBIfam" id="TIGR01266">
    <property type="entry name" value="fum_ac_acetase"/>
    <property type="match status" value="1"/>
</dbReference>
<evidence type="ECO:0000259" key="20">
    <source>
        <dbReference type="Pfam" id="PF09298"/>
    </source>
</evidence>
<organism evidence="21 22">
    <name type="scientific">Pinctada imbricata</name>
    <name type="common">Atlantic pearl-oyster</name>
    <name type="synonym">Pinctada martensii</name>
    <dbReference type="NCBI Taxonomy" id="66713"/>
    <lineage>
        <taxon>Eukaryota</taxon>
        <taxon>Metazoa</taxon>
        <taxon>Spiralia</taxon>
        <taxon>Lophotrochozoa</taxon>
        <taxon>Mollusca</taxon>
        <taxon>Bivalvia</taxon>
        <taxon>Autobranchia</taxon>
        <taxon>Pteriomorphia</taxon>
        <taxon>Pterioida</taxon>
        <taxon>Pterioidea</taxon>
        <taxon>Pteriidae</taxon>
        <taxon>Pinctada</taxon>
    </lineage>
</organism>
<keyword evidence="11 18" id="KW-0460">Magnesium</keyword>
<comment type="catalytic activity">
    <reaction evidence="1">
        <text>4-fumarylacetoacetate + H2O = acetoacetate + fumarate + H(+)</text>
        <dbReference type="Rhea" id="RHEA:10244"/>
        <dbReference type="ChEBI" id="CHEBI:13705"/>
        <dbReference type="ChEBI" id="CHEBI:15377"/>
        <dbReference type="ChEBI" id="CHEBI:15378"/>
        <dbReference type="ChEBI" id="CHEBI:18034"/>
        <dbReference type="ChEBI" id="CHEBI:29806"/>
        <dbReference type="EC" id="3.7.1.2"/>
    </reaction>
</comment>
<accession>A0AA89C0J6</accession>
<dbReference type="InterPro" id="IPR036663">
    <property type="entry name" value="Fumarylacetoacetase_C_sf"/>
</dbReference>